<evidence type="ECO:0000256" key="1">
    <source>
        <dbReference type="SAM" id="Coils"/>
    </source>
</evidence>
<feature type="coiled-coil region" evidence="1">
    <location>
        <begin position="102"/>
        <end position="162"/>
    </location>
</feature>
<keyword evidence="4" id="KW-1185">Reference proteome</keyword>
<dbReference type="Pfam" id="PF01751">
    <property type="entry name" value="Toprim"/>
    <property type="match status" value="1"/>
</dbReference>
<dbReference type="PANTHER" id="PTHR39964">
    <property type="entry name" value="UPF0292 PROTEIN TK1411"/>
    <property type="match status" value="1"/>
</dbReference>
<name>A0AA96V900_9EURY</name>
<feature type="domain" description="Toprim" evidence="2">
    <location>
        <begin position="43"/>
        <end position="124"/>
    </location>
</feature>
<dbReference type="Gene3D" id="3.40.1360.10">
    <property type="match status" value="1"/>
</dbReference>
<dbReference type="AlphaFoldDB" id="A0AA96V900"/>
<proteinExistence type="predicted"/>
<dbReference type="EMBL" id="CP131062">
    <property type="protein sequence ID" value="WNY28947.1"/>
    <property type="molecule type" value="Genomic_DNA"/>
</dbReference>
<dbReference type="KEGG" id="mees:MmiEs2_11600"/>
<sequence length="183" mass="20840">MQSQTTKNRDIIALEAIETVLEELKGGDGSTEIEKIDEISAGSFIIIVEGRRDVASLRNLGITAEIFPCANQPVAEFCEKIAEMKKTAIILTDWDRKGAILASRLEIQLKNLDVAVDTSQREKLLFYSKREIKDIESLYNHVLKLRKNVNGEEDLKEDFEENLGRNFEEGFEDIFEKDSENEI</sequence>
<dbReference type="PANTHER" id="PTHR39964:SF2">
    <property type="entry name" value="UPF0292 PROTEIN MJ1624"/>
    <property type="match status" value="1"/>
</dbReference>
<keyword evidence="1" id="KW-0175">Coiled coil</keyword>
<evidence type="ECO:0000313" key="4">
    <source>
        <dbReference type="Proteomes" id="UP001302662"/>
    </source>
</evidence>
<evidence type="ECO:0000259" key="2">
    <source>
        <dbReference type="PROSITE" id="PS50880"/>
    </source>
</evidence>
<reference evidence="3 4" key="1">
    <citation type="submission" date="2023-07" db="EMBL/GenBank/DDBJ databases">
        <title>Closed genome sequence of Methanimicrococcus sp. Es2.</title>
        <authorList>
            <person name="Protasov E."/>
            <person name="Platt K."/>
            <person name="Reeh H."/>
            <person name="Poehlein A."/>
            <person name="Daniel R."/>
            <person name="Brune A."/>
        </authorList>
    </citation>
    <scope>NUCLEOTIDE SEQUENCE [LARGE SCALE GENOMIC DNA]</scope>
    <source>
        <strain evidence="3 4">Es2</strain>
    </source>
</reference>
<organism evidence="3 4">
    <name type="scientific">Methanimicrococcus stummii</name>
    <dbReference type="NCBI Taxonomy" id="3028294"/>
    <lineage>
        <taxon>Archaea</taxon>
        <taxon>Methanobacteriati</taxon>
        <taxon>Methanobacteriota</taxon>
        <taxon>Stenosarchaea group</taxon>
        <taxon>Methanomicrobia</taxon>
        <taxon>Methanosarcinales</taxon>
        <taxon>Methanosarcinaceae</taxon>
        <taxon>Methanimicrococcus</taxon>
    </lineage>
</organism>
<dbReference type="PROSITE" id="PS50880">
    <property type="entry name" value="TOPRIM"/>
    <property type="match status" value="1"/>
</dbReference>
<evidence type="ECO:0000313" key="3">
    <source>
        <dbReference type="EMBL" id="WNY28947.1"/>
    </source>
</evidence>
<dbReference type="Proteomes" id="UP001302662">
    <property type="component" value="Chromosome"/>
</dbReference>
<accession>A0AA96V900</accession>
<gene>
    <name evidence="3" type="ORF">MmiEs2_11600</name>
</gene>
<protein>
    <recommendedName>
        <fullName evidence="2">Toprim domain-containing protein</fullName>
    </recommendedName>
</protein>
<dbReference type="RefSeq" id="WP_316558952.1">
    <property type="nucleotide sequence ID" value="NZ_CP131062.1"/>
</dbReference>
<dbReference type="GeneID" id="85197632"/>
<dbReference type="InterPro" id="IPR006171">
    <property type="entry name" value="TOPRIM_dom"/>
</dbReference>